<dbReference type="InterPro" id="IPR050261">
    <property type="entry name" value="FrsA_esterase"/>
</dbReference>
<dbReference type="PANTHER" id="PTHR22946">
    <property type="entry name" value="DIENELACTONE HYDROLASE DOMAIN-CONTAINING PROTEIN-RELATED"/>
    <property type="match status" value="1"/>
</dbReference>
<evidence type="ECO:0008006" key="4">
    <source>
        <dbReference type="Google" id="ProtNLM"/>
    </source>
</evidence>
<gene>
    <name evidence="2" type="ORF">EX895_001540</name>
</gene>
<protein>
    <recommendedName>
        <fullName evidence="4">Serine aminopeptidase S33 domain-containing protein</fullName>
    </recommendedName>
</protein>
<evidence type="ECO:0000313" key="3">
    <source>
        <dbReference type="Proteomes" id="UP000306050"/>
    </source>
</evidence>
<reference evidence="2 3" key="1">
    <citation type="submission" date="2019-05" db="EMBL/GenBank/DDBJ databases">
        <title>Sporisorium graminicola CBS 10092 draft sequencing and annotation.</title>
        <authorList>
            <person name="Solano-Gonzalez S."/>
            <person name="Caddick M.X."/>
            <person name="Darby A."/>
        </authorList>
    </citation>
    <scope>NUCLEOTIDE SEQUENCE [LARGE SCALE GENOMIC DNA]</scope>
    <source>
        <strain evidence="2 3">CBS 10092</strain>
    </source>
</reference>
<organism evidence="2 3">
    <name type="scientific">Sporisorium graminicola</name>
    <dbReference type="NCBI Taxonomy" id="280036"/>
    <lineage>
        <taxon>Eukaryota</taxon>
        <taxon>Fungi</taxon>
        <taxon>Dikarya</taxon>
        <taxon>Basidiomycota</taxon>
        <taxon>Ustilaginomycotina</taxon>
        <taxon>Ustilaginomycetes</taxon>
        <taxon>Ustilaginales</taxon>
        <taxon>Ustilaginaceae</taxon>
        <taxon>Sporisorium</taxon>
    </lineage>
</organism>
<dbReference type="Proteomes" id="UP000306050">
    <property type="component" value="Chromosome SGRAM_11"/>
</dbReference>
<dbReference type="PANTHER" id="PTHR22946:SF9">
    <property type="entry name" value="POLYKETIDE TRANSFERASE AF380"/>
    <property type="match status" value="1"/>
</dbReference>
<dbReference type="EMBL" id="SRRM01000004">
    <property type="protein sequence ID" value="TKY89755.1"/>
    <property type="molecule type" value="Genomic_DNA"/>
</dbReference>
<name>A0A4U7KY24_9BASI</name>
<proteinExistence type="predicted"/>
<dbReference type="AlphaFoldDB" id="A0A4U7KY24"/>
<sequence>MTTQASTSAFRREDIKFAPGKDLCSAWLYRPTGPPLRPASGDSSFTNSKQYSAMILAHGTGGIKEMGLDRTASKFVELGIICVVFDYRHFGASGGEPRQLLDINLQLQD</sequence>
<keyword evidence="3" id="KW-1185">Reference proteome</keyword>
<comment type="caution">
    <text evidence="2">The sequence shown here is derived from an EMBL/GenBank/DDBJ whole genome shotgun (WGS) entry which is preliminary data.</text>
</comment>
<dbReference type="Gene3D" id="3.40.50.1820">
    <property type="entry name" value="alpha/beta hydrolase"/>
    <property type="match status" value="1"/>
</dbReference>
<dbReference type="KEGG" id="sgra:EX895_001540"/>
<dbReference type="GeneID" id="40724435"/>
<dbReference type="InterPro" id="IPR029058">
    <property type="entry name" value="AB_hydrolase_fold"/>
</dbReference>
<dbReference type="GO" id="GO:0016788">
    <property type="term" value="F:hydrolase activity, acting on ester bonds"/>
    <property type="evidence" value="ECO:0007669"/>
    <property type="project" value="UniProtKB-ARBA"/>
</dbReference>
<keyword evidence="1" id="KW-0378">Hydrolase</keyword>
<accession>A0A4U7KY24</accession>
<evidence type="ECO:0000313" key="2">
    <source>
        <dbReference type="EMBL" id="TKY89755.1"/>
    </source>
</evidence>
<dbReference type="RefSeq" id="XP_029741740.1">
    <property type="nucleotide sequence ID" value="XM_029882139.1"/>
</dbReference>
<dbReference type="OrthoDB" id="2498029at2759"/>
<evidence type="ECO:0000256" key="1">
    <source>
        <dbReference type="ARBA" id="ARBA00022801"/>
    </source>
</evidence>
<dbReference type="SUPFAM" id="SSF53474">
    <property type="entry name" value="alpha/beta-Hydrolases"/>
    <property type="match status" value="1"/>
</dbReference>